<dbReference type="PANTHER" id="PTHR30328">
    <property type="entry name" value="TRANSCRIPTIONAL REPRESSOR"/>
    <property type="match status" value="1"/>
</dbReference>
<evidence type="ECO:0000313" key="5">
    <source>
        <dbReference type="Proteomes" id="UP000806528"/>
    </source>
</evidence>
<comment type="caution">
    <text evidence="4">The sequence shown here is derived from an EMBL/GenBank/DDBJ whole genome shotgun (WGS) entry which is preliminary data.</text>
</comment>
<keyword evidence="5" id="KW-1185">Reference proteome</keyword>
<evidence type="ECO:0000259" key="3">
    <source>
        <dbReference type="PROSITE" id="PS50977"/>
    </source>
</evidence>
<dbReference type="InterPro" id="IPR050109">
    <property type="entry name" value="HTH-type_TetR-like_transc_reg"/>
</dbReference>
<reference evidence="4 5" key="1">
    <citation type="submission" date="2020-09" db="EMBL/GenBank/DDBJ databases">
        <title>Diversity and distribution of actinomycetes associated with coral in the coast of Hainan.</title>
        <authorList>
            <person name="Li F."/>
        </authorList>
    </citation>
    <scope>NUCLEOTIDE SEQUENCE [LARGE SCALE GENOMIC DNA]</scope>
    <source>
        <strain evidence="4 5">HNM0947</strain>
    </source>
</reference>
<dbReference type="SUPFAM" id="SSF48498">
    <property type="entry name" value="Tetracyclin repressor-like, C-terminal domain"/>
    <property type="match status" value="1"/>
</dbReference>
<dbReference type="PANTHER" id="PTHR30328:SF54">
    <property type="entry name" value="HTH-TYPE TRANSCRIPTIONAL REPRESSOR SCO4008"/>
    <property type="match status" value="1"/>
</dbReference>
<feature type="DNA-binding region" description="H-T-H motif" evidence="2">
    <location>
        <begin position="27"/>
        <end position="46"/>
    </location>
</feature>
<feature type="domain" description="HTH tetR-type" evidence="3">
    <location>
        <begin position="4"/>
        <end position="64"/>
    </location>
</feature>
<protein>
    <submittedName>
        <fullName evidence="4">TetR/AcrR family transcriptional regulator</fullName>
    </submittedName>
</protein>
<dbReference type="InterPro" id="IPR001647">
    <property type="entry name" value="HTH_TetR"/>
</dbReference>
<dbReference type="PROSITE" id="PS50977">
    <property type="entry name" value="HTH_TETR_2"/>
    <property type="match status" value="1"/>
</dbReference>
<name>A0ABR9PDL5_9ACTN</name>
<proteinExistence type="predicted"/>
<organism evidence="4 5">
    <name type="scientific">Nocardiopsis coralli</name>
    <dbReference type="NCBI Taxonomy" id="2772213"/>
    <lineage>
        <taxon>Bacteria</taxon>
        <taxon>Bacillati</taxon>
        <taxon>Actinomycetota</taxon>
        <taxon>Actinomycetes</taxon>
        <taxon>Streptosporangiales</taxon>
        <taxon>Nocardiopsidaceae</taxon>
        <taxon>Nocardiopsis</taxon>
    </lineage>
</organism>
<dbReference type="PRINTS" id="PR00455">
    <property type="entry name" value="HTHTETR"/>
</dbReference>
<dbReference type="InterPro" id="IPR009057">
    <property type="entry name" value="Homeodomain-like_sf"/>
</dbReference>
<dbReference type="InterPro" id="IPR041467">
    <property type="entry name" value="Sco4008_C"/>
</dbReference>
<sequence>MARAETAALLLAAARGEFAEHGIAGARVDRIAQRAGVNKQRIYAYFGDKERLFQQVVTEALGELGRSVPLDTGTDPAEYVRRVHEFHRDRPDLLRLLLWESLHYGDRALPDEEGRAALYDDKVRVLSEATGLPVERARPLLLTLIGMAAWPVIVPQLTRMTLGRNPGEEGADEDLTDFLAGFARAALGPEEPGAR</sequence>
<accession>A0ABR9PDL5</accession>
<dbReference type="EMBL" id="JADBGI010000030">
    <property type="protein sequence ID" value="MBE3001921.1"/>
    <property type="molecule type" value="Genomic_DNA"/>
</dbReference>
<dbReference type="Gene3D" id="1.10.357.10">
    <property type="entry name" value="Tetracycline Repressor, domain 2"/>
    <property type="match status" value="1"/>
</dbReference>
<dbReference type="SUPFAM" id="SSF46689">
    <property type="entry name" value="Homeodomain-like"/>
    <property type="match status" value="1"/>
</dbReference>
<evidence type="ECO:0000313" key="4">
    <source>
        <dbReference type="EMBL" id="MBE3001921.1"/>
    </source>
</evidence>
<evidence type="ECO:0000256" key="1">
    <source>
        <dbReference type="ARBA" id="ARBA00023125"/>
    </source>
</evidence>
<dbReference type="InterPro" id="IPR036271">
    <property type="entry name" value="Tet_transcr_reg_TetR-rel_C_sf"/>
</dbReference>
<evidence type="ECO:0000256" key="2">
    <source>
        <dbReference type="PROSITE-ProRule" id="PRU00335"/>
    </source>
</evidence>
<keyword evidence="1 2" id="KW-0238">DNA-binding</keyword>
<dbReference type="Pfam" id="PF17926">
    <property type="entry name" value="TetR_C_21"/>
    <property type="match status" value="1"/>
</dbReference>
<dbReference type="RefSeq" id="WP_193124506.1">
    <property type="nucleotide sequence ID" value="NZ_JADBGI010000030.1"/>
</dbReference>
<dbReference type="Proteomes" id="UP000806528">
    <property type="component" value="Unassembled WGS sequence"/>
</dbReference>
<dbReference type="Pfam" id="PF00440">
    <property type="entry name" value="TetR_N"/>
    <property type="match status" value="1"/>
</dbReference>
<gene>
    <name evidence="4" type="ORF">IDM40_24965</name>
</gene>